<keyword evidence="2" id="KW-0813">Transport</keyword>
<dbReference type="GO" id="GO:0007155">
    <property type="term" value="P:cell adhesion"/>
    <property type="evidence" value="ECO:0007669"/>
    <property type="project" value="InterPro"/>
</dbReference>
<dbReference type="PROSITE" id="PS51257">
    <property type="entry name" value="PROKAR_LIPOPROTEIN"/>
    <property type="match status" value="1"/>
</dbReference>
<dbReference type="STRING" id="28134.SAMN05444288_2281"/>
<dbReference type="Gene3D" id="3.40.50.1980">
    <property type="entry name" value="Nitrogenase molybdenum iron protein domain"/>
    <property type="match status" value="2"/>
</dbReference>
<name>E7RNK8_9BACT</name>
<reference evidence="4" key="1">
    <citation type="submission" date="2011-01" db="EMBL/GenBank/DDBJ databases">
        <authorList>
            <person name="Muzny D."/>
            <person name="Qin X."/>
            <person name="Buhay C."/>
            <person name="Dugan-Rocha S."/>
            <person name="Ding Y."/>
            <person name="Chen G."/>
            <person name="Hawes A."/>
            <person name="Holder M."/>
            <person name="Jhangiani S."/>
            <person name="Johnson A."/>
            <person name="Khan Z."/>
            <person name="Li Z."/>
            <person name="Liu W."/>
            <person name="Liu X."/>
            <person name="Perez L."/>
            <person name="Shen H."/>
            <person name="Wang Q."/>
            <person name="Watt J."/>
            <person name="Xi L."/>
            <person name="Xin Y."/>
            <person name="Zhou J."/>
            <person name="Deng J."/>
            <person name="Jiang H."/>
            <person name="Liu Y."/>
            <person name="Qu J."/>
            <person name="Song X.-Z."/>
            <person name="Zhang L."/>
            <person name="Villasana D."/>
            <person name="Johnson A."/>
            <person name="Liu J."/>
            <person name="Liyanage D."/>
            <person name="Lorensuhewa L."/>
            <person name="Robinson T."/>
            <person name="Song A."/>
            <person name="Song B.-B."/>
            <person name="Dinh H."/>
            <person name="Thornton R."/>
            <person name="Coyle M."/>
            <person name="Francisco L."/>
            <person name="Jackson L."/>
            <person name="Javaid M."/>
            <person name="Korchina V."/>
            <person name="Kovar C."/>
            <person name="Mata R."/>
            <person name="Mathew T."/>
            <person name="Ngo R."/>
            <person name="Nguyen L."/>
            <person name="Nguyen N."/>
            <person name="Okwuonu G."/>
            <person name="Ongeri F."/>
            <person name="Pham C."/>
            <person name="Simmons D."/>
            <person name="Wilczek-Boney K."/>
            <person name="Hale W."/>
            <person name="Jakkamsetti A."/>
            <person name="Pham P."/>
            <person name="Ruth R."/>
            <person name="San Lucas F."/>
            <person name="Warren J."/>
            <person name="Zhang J."/>
            <person name="Zhao Z."/>
            <person name="Zhou C."/>
            <person name="Zhu D."/>
            <person name="Lee S."/>
            <person name="Bess C."/>
            <person name="Blankenburg K."/>
            <person name="Forbes L."/>
            <person name="Fu Q."/>
            <person name="Gubbala S."/>
            <person name="Hirani K."/>
            <person name="Jayaseelan J.C."/>
            <person name="Lara F."/>
            <person name="Munidasa M."/>
            <person name="Palculict T."/>
            <person name="Patil S."/>
            <person name="Pu L.-L."/>
            <person name="Saada N."/>
            <person name="Tang L."/>
            <person name="Weissenberger G."/>
            <person name="Zhu Y."/>
            <person name="Hemphill L."/>
            <person name="Shang Y."/>
            <person name="Youmans B."/>
            <person name="Ayvaz T."/>
            <person name="Ross M."/>
            <person name="Santibanez J."/>
            <person name="Aqrawi P."/>
            <person name="Gross S."/>
            <person name="Joshi V."/>
            <person name="Fowler G."/>
            <person name="Nazareth L."/>
            <person name="Reid J."/>
            <person name="Worley K."/>
            <person name="Petrosino J."/>
            <person name="Highlander S."/>
            <person name="Gibbs R."/>
        </authorList>
    </citation>
    <scope>NUCLEOTIDE SEQUENCE [LARGE SCALE GENOMIC DNA]</scope>
    <source>
        <strain evidence="4">ATCC 33269</strain>
    </source>
</reference>
<dbReference type="InterPro" id="IPR050492">
    <property type="entry name" value="Bact_metal-bind_prot9"/>
</dbReference>
<evidence type="ECO:0000256" key="1">
    <source>
        <dbReference type="ARBA" id="ARBA00011028"/>
    </source>
</evidence>
<protein>
    <submittedName>
        <fullName evidence="4">ABC transporter, substrate-binding protein</fullName>
    </submittedName>
</protein>
<gene>
    <name evidence="4" type="ORF">HMPREF0663_10759</name>
</gene>
<dbReference type="PANTHER" id="PTHR42953">
    <property type="entry name" value="HIGH-AFFINITY ZINC UPTAKE SYSTEM PROTEIN ZNUA-RELATED"/>
    <property type="match status" value="1"/>
</dbReference>
<evidence type="ECO:0000313" key="4">
    <source>
        <dbReference type="EMBL" id="EFZ37301.1"/>
    </source>
</evidence>
<dbReference type="Proteomes" id="UP000005580">
    <property type="component" value="Unassembled WGS sequence"/>
</dbReference>
<evidence type="ECO:0000313" key="5">
    <source>
        <dbReference type="Proteomes" id="UP000005580"/>
    </source>
</evidence>
<dbReference type="RefSeq" id="WP_004367958.1">
    <property type="nucleotide sequence ID" value="NZ_GL833116.1"/>
</dbReference>
<dbReference type="HOGENOM" id="CLU_016838_1_0_10"/>
<keyword evidence="3" id="KW-0732">Signal</keyword>
<sequence length="277" mass="31490">MNKNIGFFTVLTALLIAACTSGSPSDKRIITVTIEPLRYFTEQIAGDKFTVKTMVPRGGNPETYEPTARQMVDLSASDLYIKVGNIGFERTWMKRLEANAPHTIIINSSDGITSSDNSMYTHDPHTWMSTANAMYIARNIYKALAEIDSKDSLYFKKNLERLMGKIEAVDTQIREEITKDKSTTFLIYHPALTYFAREYGLRQLSIEEDGREPSAVQLKQVINTARQNHVKIIFIQREFDSRNTDIVARSTGAEKVEINPLSYDWDKEMVKIAQSLK</sequence>
<comment type="similarity">
    <text evidence="1">Belongs to the bacterial solute-binding protein 9 family.</text>
</comment>
<dbReference type="GO" id="GO:0046872">
    <property type="term" value="F:metal ion binding"/>
    <property type="evidence" value="ECO:0007669"/>
    <property type="project" value="InterPro"/>
</dbReference>
<dbReference type="AlphaFoldDB" id="E7RNK8"/>
<accession>E7RNK8</accession>
<organism evidence="4 5">
    <name type="scientific">Hoylesella oralis ATCC 33269</name>
    <dbReference type="NCBI Taxonomy" id="873533"/>
    <lineage>
        <taxon>Bacteria</taxon>
        <taxon>Pseudomonadati</taxon>
        <taxon>Bacteroidota</taxon>
        <taxon>Bacteroidia</taxon>
        <taxon>Bacteroidales</taxon>
        <taxon>Prevotellaceae</taxon>
        <taxon>Hoylesella</taxon>
    </lineage>
</organism>
<dbReference type="InterPro" id="IPR006127">
    <property type="entry name" value="ZnuA-like"/>
</dbReference>
<dbReference type="PRINTS" id="PR00691">
    <property type="entry name" value="ADHESINB"/>
</dbReference>
<dbReference type="GO" id="GO:0030001">
    <property type="term" value="P:metal ion transport"/>
    <property type="evidence" value="ECO:0007669"/>
    <property type="project" value="InterPro"/>
</dbReference>
<dbReference type="SUPFAM" id="SSF53807">
    <property type="entry name" value="Helical backbone' metal receptor"/>
    <property type="match status" value="1"/>
</dbReference>
<keyword evidence="5" id="KW-1185">Reference proteome</keyword>
<dbReference type="eggNOG" id="COG0803">
    <property type="taxonomic scope" value="Bacteria"/>
</dbReference>
<evidence type="ECO:0000256" key="2">
    <source>
        <dbReference type="ARBA" id="ARBA00022448"/>
    </source>
</evidence>
<dbReference type="Pfam" id="PF01297">
    <property type="entry name" value="ZnuA"/>
    <property type="match status" value="1"/>
</dbReference>
<evidence type="ECO:0000256" key="3">
    <source>
        <dbReference type="ARBA" id="ARBA00022729"/>
    </source>
</evidence>
<dbReference type="InterPro" id="IPR006129">
    <property type="entry name" value="AdhesinB"/>
</dbReference>
<comment type="caution">
    <text evidence="4">The sequence shown here is derived from an EMBL/GenBank/DDBJ whole genome shotgun (WGS) entry which is preliminary data.</text>
</comment>
<dbReference type="PANTHER" id="PTHR42953:SF3">
    <property type="entry name" value="HIGH-AFFINITY ZINC UPTAKE SYSTEM PROTEIN ZNUA"/>
    <property type="match status" value="1"/>
</dbReference>
<dbReference type="EMBL" id="AEPE02000003">
    <property type="protein sequence ID" value="EFZ37301.1"/>
    <property type="molecule type" value="Genomic_DNA"/>
</dbReference>
<proteinExistence type="inferred from homology"/>